<dbReference type="SMART" id="SM00233">
    <property type="entry name" value="PH"/>
    <property type="match status" value="1"/>
</dbReference>
<feature type="region of interest" description="Disordered" evidence="1">
    <location>
        <begin position="2048"/>
        <end position="2088"/>
    </location>
</feature>
<gene>
    <name evidence="3" type="ORF">TrCOL_g7854</name>
</gene>
<dbReference type="SUPFAM" id="SSF50729">
    <property type="entry name" value="PH domain-like"/>
    <property type="match status" value="1"/>
</dbReference>
<dbReference type="InterPro" id="IPR001849">
    <property type="entry name" value="PH_domain"/>
</dbReference>
<feature type="compositionally biased region" description="Basic and acidic residues" evidence="1">
    <location>
        <begin position="2048"/>
        <end position="2086"/>
    </location>
</feature>
<feature type="compositionally biased region" description="Acidic residues" evidence="1">
    <location>
        <begin position="305"/>
        <end position="321"/>
    </location>
</feature>
<keyword evidence="4" id="KW-1185">Reference proteome</keyword>
<evidence type="ECO:0000256" key="1">
    <source>
        <dbReference type="SAM" id="MobiDB-lite"/>
    </source>
</evidence>
<name>A0A9W7G9N9_9STRA</name>
<feature type="compositionally biased region" description="Acidic residues" evidence="1">
    <location>
        <begin position="2155"/>
        <end position="2164"/>
    </location>
</feature>
<feature type="compositionally biased region" description="Basic residues" evidence="1">
    <location>
        <begin position="347"/>
        <end position="360"/>
    </location>
</feature>
<feature type="region of interest" description="Disordered" evidence="1">
    <location>
        <begin position="303"/>
        <end position="364"/>
    </location>
</feature>
<evidence type="ECO:0000313" key="3">
    <source>
        <dbReference type="EMBL" id="GMI37076.1"/>
    </source>
</evidence>
<feature type="region of interest" description="Disordered" evidence="1">
    <location>
        <begin position="2228"/>
        <end position="2259"/>
    </location>
</feature>
<dbReference type="SMART" id="SM00015">
    <property type="entry name" value="IQ"/>
    <property type="match status" value="4"/>
</dbReference>
<feature type="compositionally biased region" description="Low complexity" evidence="1">
    <location>
        <begin position="329"/>
        <end position="340"/>
    </location>
</feature>
<comment type="caution">
    <text evidence="3">The sequence shown here is derived from an EMBL/GenBank/DDBJ whole genome shotgun (WGS) entry which is preliminary data.</text>
</comment>
<reference evidence="4" key="1">
    <citation type="journal article" date="2023" name="Commun. Biol.">
        <title>Genome analysis of Parmales, the sister group of diatoms, reveals the evolutionary specialization of diatoms from phago-mixotrophs to photoautotrophs.</title>
        <authorList>
            <person name="Ban H."/>
            <person name="Sato S."/>
            <person name="Yoshikawa S."/>
            <person name="Yamada K."/>
            <person name="Nakamura Y."/>
            <person name="Ichinomiya M."/>
            <person name="Sato N."/>
            <person name="Blanc-Mathieu R."/>
            <person name="Endo H."/>
            <person name="Kuwata A."/>
            <person name="Ogata H."/>
        </authorList>
    </citation>
    <scope>NUCLEOTIDE SEQUENCE [LARGE SCALE GENOMIC DNA]</scope>
</reference>
<dbReference type="OrthoDB" id="193776at2759"/>
<evidence type="ECO:0000313" key="4">
    <source>
        <dbReference type="Proteomes" id="UP001165065"/>
    </source>
</evidence>
<feature type="region of interest" description="Disordered" evidence="1">
    <location>
        <begin position="1"/>
        <end position="50"/>
    </location>
</feature>
<dbReference type="EMBL" id="BRYA01000984">
    <property type="protein sequence ID" value="GMI37076.1"/>
    <property type="molecule type" value="Genomic_DNA"/>
</dbReference>
<evidence type="ECO:0000259" key="2">
    <source>
        <dbReference type="PROSITE" id="PS50003"/>
    </source>
</evidence>
<feature type="region of interest" description="Disordered" evidence="1">
    <location>
        <begin position="2101"/>
        <end position="2212"/>
    </location>
</feature>
<accession>A0A9W7G9N9</accession>
<protein>
    <recommendedName>
        <fullName evidence="2">PH domain-containing protein</fullName>
    </recommendedName>
</protein>
<feature type="domain" description="PH" evidence="2">
    <location>
        <begin position="80"/>
        <end position="202"/>
    </location>
</feature>
<feature type="region of interest" description="Disordered" evidence="1">
    <location>
        <begin position="1987"/>
        <end position="2020"/>
    </location>
</feature>
<feature type="compositionally biased region" description="Acidic residues" evidence="1">
    <location>
        <begin position="2105"/>
        <end position="2124"/>
    </location>
</feature>
<dbReference type="InterPro" id="IPR000048">
    <property type="entry name" value="IQ_motif_EF-hand-BS"/>
</dbReference>
<proteinExistence type="predicted"/>
<dbReference type="PROSITE" id="PS50096">
    <property type="entry name" value="IQ"/>
    <property type="match status" value="1"/>
</dbReference>
<sequence length="2259" mass="262524">MSSNNLQFLQGDLQDPPPKPYVPPYYFDDNGNVQYRGPPTASNDPDPSTAELKRRRNKIEEHHKQLSDAHALTFSDNVRAMTLTGVVYVQTTNIKNDKDGWAEMYCILDPYTKIVSLHPSKTATKCYRALSLENARVIYGGESGRLIKSERGGKRKLARIHTVEITEPSKHKKIIVHKKHYIATSDKTLTMQWITDIGKVIHLGVDQNKKTKLMLEREEDMKRAERASSLIKKIKAKHKKPSEIERARLMKKWKVEEEEKLREEYERNRVKTPKWAKNFSIDGLITELTAEREAKLAEALKAQEEEYEEENEEEHEEECVEEERVAVDPKLSSASASTSTSPPPPKKERKKKPKRTKNHSHPSLPFYLSDALADSYQDSREVLYEHSAATYIQRLYRGRLQRRKFLKTLFTQKFQKCARELCYNRRRDLASREIIRWYRGFKYRRTFVYPVEELYCKEKEYELIKVLKQWLNLAPPEITEEQLCALIPKAQYKYSKYIEGTELLKKGRNLLELMNPRYMGNEDKWAAEQCFMCGRPQKACGRLLKSLPKDVRRTNLSRKIKDMGALKFQVMDNEDEVLRITRDHTLLVGIAEASLKAVQCRAVGDILRTIWRKDGRAIEPEELPTTLLSIESQCWAKVAQYYRLRGKNSSGWAEDAAKMCVQVCEMQFGGWTDANGLHLFSDHPSLCIARLHHAHTILDGRIGHRNIKVANKILSDARNALFAWSGAKKARETRLKLSTMKNWKNFVHYMNMWRVIARGLRFLNLRRRSHRHNAISKGSAALAVKRNAKFCGIALGRMYDFAYVSKRTKKLNEQAAKHFFTMYTRRVLYEWADLTAYRRDVRRRGDLVARTTFEHFRLRSWNTWFRQWWDKEVEKRADHHGLQYTLRHYLIRFVKGGRKMKQERLASYKLQKTARRFLIKKRAPTRALRAAAVDKFFRGRIGRYHEDCRVEEHVRFRKIDSHLIKVSGVFISEQVRRKAQFFFKTKKLENPIMLNLRKEVKENLIIPKFTQYSFPFPLPSAHMLNKILSDELGVLLRGEGRNGVASSLYSLRYMNDATSSISEHMQLTLTAKAPGVEFKAVTHIPYPDLLFWMKTNLPHSSLGFFPNMNSLARHYINTTSFQSKKYFITDESEIAISKNIGVTKNDLKHLNAKVGETFIDHPTTKIEGVIATYVPWMLSAALANVTKMETGVKRRIENVHESLLSSVSLGTLLENIRGIQNLVRRETGVLLMLDRTTDTLLNVSESIRDLGYGMGRVQFSKIYPYFRTVCDHLDAFRGAHVRKVVTADGTPKFIYAVVMKLELDSLQDVAGFVRGVINEQLVSAKVISDLSKLMRVRRSVYRRIAYEARKWKEQLLDEVIDCVGVCEGINKQRRRAEEYAVASLAVRDMKKFERFERERLNYDTALRSQHMRLYVLNQRLNRRIRAESSAVVQENDYLKRVTKSALGALTEAKILMGRREKEMADVWAARKERLDHENEKRNQERMQNAMREGNRVGTMRAMRHSNTFQVKKTKVTRRCKYYYEKVLVKRSKVMKKELTDSERWDRFATTVLHFLQATIHLKEIVQHRKPQQRYALSVSKLHQVELILEKLLSGARNEKLKDCTTKVKPIDQRMEATLTIMTKQLPGNSREIQLFKTLQETARDNANAIKRLQMVSDLKNLGNDALQNKLNMTRAERRAQEVAEASKAFAQKIVENNERAMRRISRINLTLYAGRAKKEKSSLFIQAVWNYKVMKNLSMKVKRKHLIILSQNGYRRWRAIRVANALRIQRWLRHIKWGESQMYVVKAEVRDRMRDKLKREKVTKKLKNHYDKIWDVVNARYQYKHRKLPGVVLDEKPEIMGGDDILTPRSKRRKNWAEATGGREELNEIEAAHIIVKFMKSLLEKDAGGFLISQQWYGTWVAKRRPNKEQAVVIIQKIIRTQMERWGGLVKFGKRVSHNNALQKRRMKSKNRGKGGLGLKGARPLHEEVPMNIGNVYCPRFWREGEREQQKKDKMRRKLEEAERIRREKRDREGGKGAEKRKGWETFFATVMRSSSKGMIAKLIEMKGGGEEGEEEGRGGVEKGGKNLAERKRERKEEEERVKRAAEQSWQVMVKQRTQIFGDLVEGEGEGEGEGEEGGDELDALSEKMALMTTSYRNFDIGIVTRGEKGKREEDGEEEEEGEEGKEGKERTPRKTRKTIKFSDERDDDSDGSNVLVVGESGSKGGGILKPKSSFKFQSFDDIMKDLDLDSDDDDELGLKDVGDDDEDDDENPGNVFVV</sequence>
<dbReference type="Proteomes" id="UP001165065">
    <property type="component" value="Unassembled WGS sequence"/>
</dbReference>
<dbReference type="PROSITE" id="PS50003">
    <property type="entry name" value="PH_DOMAIN"/>
    <property type="match status" value="1"/>
</dbReference>
<feature type="compositionally biased region" description="Acidic residues" evidence="1">
    <location>
        <begin position="2243"/>
        <end position="2252"/>
    </location>
</feature>
<organism evidence="3 4">
    <name type="scientific">Triparma columacea</name>
    <dbReference type="NCBI Taxonomy" id="722753"/>
    <lineage>
        <taxon>Eukaryota</taxon>
        <taxon>Sar</taxon>
        <taxon>Stramenopiles</taxon>
        <taxon>Ochrophyta</taxon>
        <taxon>Bolidophyceae</taxon>
        <taxon>Parmales</taxon>
        <taxon>Triparmaceae</taxon>
        <taxon>Triparma</taxon>
    </lineage>
</organism>